<keyword evidence="1" id="KW-0812">Transmembrane</keyword>
<dbReference type="GeneID" id="93179644"/>
<gene>
    <name evidence="2" type="ORF">GA0061099_1003625</name>
</gene>
<sequence length="88" mass="9883">MIAAAREAIKADNADAVLAFFNEHQCPAFVSQLVSKGALMPAALEFLLWCVALATWLMLLCALVSERLKRLSKLFSHLREIAFRHRVK</sequence>
<keyword evidence="1" id="KW-0472">Membrane</keyword>
<keyword evidence="1" id="KW-1133">Transmembrane helix</keyword>
<evidence type="ECO:0000313" key="3">
    <source>
        <dbReference type="Proteomes" id="UP000183174"/>
    </source>
</evidence>
<dbReference type="Proteomes" id="UP000183174">
    <property type="component" value="Unassembled WGS sequence"/>
</dbReference>
<evidence type="ECO:0000313" key="2">
    <source>
        <dbReference type="EMBL" id="SCB25646.1"/>
    </source>
</evidence>
<organism evidence="2 3">
    <name type="scientific">Bradyrhizobium yuanmingense</name>
    <dbReference type="NCBI Taxonomy" id="108015"/>
    <lineage>
        <taxon>Bacteria</taxon>
        <taxon>Pseudomonadati</taxon>
        <taxon>Pseudomonadota</taxon>
        <taxon>Alphaproteobacteria</taxon>
        <taxon>Hyphomicrobiales</taxon>
        <taxon>Nitrobacteraceae</taxon>
        <taxon>Bradyrhizobium</taxon>
    </lineage>
</organism>
<proteinExistence type="predicted"/>
<evidence type="ECO:0000256" key="1">
    <source>
        <dbReference type="SAM" id="Phobius"/>
    </source>
</evidence>
<dbReference type="AlphaFoldDB" id="A0A1C3VD07"/>
<dbReference type="EMBL" id="FMAE01000003">
    <property type="protein sequence ID" value="SCB25646.1"/>
    <property type="molecule type" value="Genomic_DNA"/>
</dbReference>
<accession>A0A1C3VD07</accession>
<reference evidence="2 3" key="1">
    <citation type="submission" date="2016-08" db="EMBL/GenBank/DDBJ databases">
        <authorList>
            <person name="Seilhamer J.J."/>
        </authorList>
    </citation>
    <scope>NUCLEOTIDE SEQUENCE [LARGE SCALE GENOMIC DNA]</scope>
    <source>
        <strain evidence="2 3">CCBAU 10071</strain>
    </source>
</reference>
<protein>
    <submittedName>
        <fullName evidence="2">Uncharacterized protein</fullName>
    </submittedName>
</protein>
<feature type="transmembrane region" description="Helical" evidence="1">
    <location>
        <begin position="46"/>
        <end position="65"/>
    </location>
</feature>
<name>A0A1C3VD07_9BRAD</name>
<dbReference type="RefSeq" id="WP_141697582.1">
    <property type="nucleotide sequence ID" value="NZ_CP104173.1"/>
</dbReference>